<dbReference type="OrthoDB" id="9784774at2"/>
<reference evidence="1 2" key="1">
    <citation type="submission" date="2018-08" db="EMBL/GenBank/DDBJ databases">
        <title>Genome Lactobacillus garii FI11369.</title>
        <authorList>
            <person name="Diaz M."/>
            <person name="Narbad A."/>
        </authorList>
    </citation>
    <scope>NUCLEOTIDE SEQUENCE [LARGE SCALE GENOMIC DNA]</scope>
    <source>
        <strain evidence="1 2">FI11369</strain>
    </source>
</reference>
<organism evidence="1 2">
    <name type="scientific">Lactiplantibacillus garii</name>
    <dbReference type="NCBI Taxonomy" id="2306423"/>
    <lineage>
        <taxon>Bacteria</taxon>
        <taxon>Bacillati</taxon>
        <taxon>Bacillota</taxon>
        <taxon>Bacilli</taxon>
        <taxon>Lactobacillales</taxon>
        <taxon>Lactobacillaceae</taxon>
        <taxon>Lactiplantibacillus</taxon>
    </lineage>
</organism>
<accession>A0A3R8J809</accession>
<dbReference type="Proteomes" id="UP000283633">
    <property type="component" value="Unassembled WGS sequence"/>
</dbReference>
<dbReference type="RefSeq" id="WP_125071911.1">
    <property type="nucleotide sequence ID" value="NZ_QWZQ01000013.1"/>
</dbReference>
<name>A0A3R8J809_9LACO</name>
<evidence type="ECO:0000313" key="1">
    <source>
        <dbReference type="EMBL" id="RRK10871.1"/>
    </source>
</evidence>
<dbReference type="AlphaFoldDB" id="A0A3R8J809"/>
<evidence type="ECO:0000313" key="2">
    <source>
        <dbReference type="Proteomes" id="UP000283633"/>
    </source>
</evidence>
<keyword evidence="2" id="KW-1185">Reference proteome</keyword>
<comment type="caution">
    <text evidence="1">The sequence shown here is derived from an EMBL/GenBank/DDBJ whole genome shotgun (WGS) entry which is preliminary data.</text>
</comment>
<dbReference type="EMBL" id="QWZQ01000013">
    <property type="protein sequence ID" value="RRK10871.1"/>
    <property type="molecule type" value="Genomic_DNA"/>
</dbReference>
<gene>
    <name evidence="1" type="ORF">D1831_05430</name>
</gene>
<proteinExistence type="predicted"/>
<sequence>MEDWHDQRIEAAIEGNVTAQTTFTYGLNRFVPGMNVLTPQQNVARVRSLNGTPTHSAAH</sequence>
<protein>
    <submittedName>
        <fullName evidence="1">Uncharacterized protein</fullName>
    </submittedName>
</protein>